<comment type="caution">
    <text evidence="2">The sequence shown here is derived from an EMBL/GenBank/DDBJ whole genome shotgun (WGS) entry which is preliminary data.</text>
</comment>
<keyword evidence="1" id="KW-0812">Transmembrane</keyword>
<dbReference type="OrthoDB" id="10264062at2759"/>
<accession>A0A2U1P9U2</accession>
<keyword evidence="1" id="KW-1133">Transmembrane helix</keyword>
<name>A0A2U1P9U2_ARTAN</name>
<keyword evidence="3" id="KW-1185">Reference proteome</keyword>
<reference evidence="2 3" key="1">
    <citation type="journal article" date="2018" name="Mol. Plant">
        <title>The genome of Artemisia annua provides insight into the evolution of Asteraceae family and artemisinin biosynthesis.</title>
        <authorList>
            <person name="Shen Q."/>
            <person name="Zhang L."/>
            <person name="Liao Z."/>
            <person name="Wang S."/>
            <person name="Yan T."/>
            <person name="Shi P."/>
            <person name="Liu M."/>
            <person name="Fu X."/>
            <person name="Pan Q."/>
            <person name="Wang Y."/>
            <person name="Lv Z."/>
            <person name="Lu X."/>
            <person name="Zhang F."/>
            <person name="Jiang W."/>
            <person name="Ma Y."/>
            <person name="Chen M."/>
            <person name="Hao X."/>
            <person name="Li L."/>
            <person name="Tang Y."/>
            <person name="Lv G."/>
            <person name="Zhou Y."/>
            <person name="Sun X."/>
            <person name="Brodelius P.E."/>
            <person name="Rose J.K.C."/>
            <person name="Tang K."/>
        </authorList>
    </citation>
    <scope>NUCLEOTIDE SEQUENCE [LARGE SCALE GENOMIC DNA]</scope>
    <source>
        <strain evidence="3">cv. Huhao1</strain>
        <tissue evidence="2">Leaf</tissue>
    </source>
</reference>
<evidence type="ECO:0000313" key="3">
    <source>
        <dbReference type="Proteomes" id="UP000245207"/>
    </source>
</evidence>
<dbReference type="Proteomes" id="UP000245207">
    <property type="component" value="Unassembled WGS sequence"/>
</dbReference>
<evidence type="ECO:0000313" key="2">
    <source>
        <dbReference type="EMBL" id="PWA82514.1"/>
    </source>
</evidence>
<keyword evidence="1" id="KW-0472">Membrane</keyword>
<organism evidence="2 3">
    <name type="scientific">Artemisia annua</name>
    <name type="common">Sweet wormwood</name>
    <dbReference type="NCBI Taxonomy" id="35608"/>
    <lineage>
        <taxon>Eukaryota</taxon>
        <taxon>Viridiplantae</taxon>
        <taxon>Streptophyta</taxon>
        <taxon>Embryophyta</taxon>
        <taxon>Tracheophyta</taxon>
        <taxon>Spermatophyta</taxon>
        <taxon>Magnoliopsida</taxon>
        <taxon>eudicotyledons</taxon>
        <taxon>Gunneridae</taxon>
        <taxon>Pentapetalae</taxon>
        <taxon>asterids</taxon>
        <taxon>campanulids</taxon>
        <taxon>Asterales</taxon>
        <taxon>Asteraceae</taxon>
        <taxon>Asteroideae</taxon>
        <taxon>Anthemideae</taxon>
        <taxon>Artemisiinae</taxon>
        <taxon>Artemisia</taxon>
    </lineage>
</organism>
<sequence length="202" mass="23298">MVHYHRRIHATIRGEIWEFPLGCFDPKSAYEERKEIRLTRSSAPELVALLLELNEAVELLETKVDPLLSKFWNWPKHGPKRATKMTTQVGLLSEEARRLCDQKGVPHLEVLTKADILVGDLVTLKTLNSTRVYLIKFTGAYGVTDSLRNLEKSFMRYFPSFASRRYPFLTMVFKLLTGYLTTSFLLLIRLMVGFGNRTRKGC</sequence>
<evidence type="ECO:0000256" key="1">
    <source>
        <dbReference type="SAM" id="Phobius"/>
    </source>
</evidence>
<gene>
    <name evidence="2" type="ORF">CTI12_AA051400</name>
</gene>
<proteinExistence type="predicted"/>
<dbReference type="AlphaFoldDB" id="A0A2U1P9U2"/>
<protein>
    <submittedName>
        <fullName evidence="2">Ypt/Rab-GAP domain of gyp1p superfamily protein</fullName>
    </submittedName>
</protein>
<dbReference type="STRING" id="35608.A0A2U1P9U2"/>
<feature type="transmembrane region" description="Helical" evidence="1">
    <location>
        <begin position="166"/>
        <end position="190"/>
    </location>
</feature>
<dbReference type="EMBL" id="PKPP01001466">
    <property type="protein sequence ID" value="PWA82514.1"/>
    <property type="molecule type" value="Genomic_DNA"/>
</dbReference>